<feature type="region of interest" description="Disordered" evidence="2">
    <location>
        <begin position="204"/>
        <end position="248"/>
    </location>
</feature>
<dbReference type="OrthoDB" id="7887808at2759"/>
<dbReference type="EMBL" id="KZ987910">
    <property type="protein sequence ID" value="RKP13968.1"/>
    <property type="molecule type" value="Genomic_DNA"/>
</dbReference>
<reference evidence="4" key="1">
    <citation type="journal article" date="2018" name="Nat. Microbiol.">
        <title>Leveraging single-cell genomics to expand the fungal tree of life.</title>
        <authorList>
            <person name="Ahrendt S.R."/>
            <person name="Quandt C.A."/>
            <person name="Ciobanu D."/>
            <person name="Clum A."/>
            <person name="Salamov A."/>
            <person name="Andreopoulos B."/>
            <person name="Cheng J.F."/>
            <person name="Woyke T."/>
            <person name="Pelin A."/>
            <person name="Henrissat B."/>
            <person name="Reynolds N.K."/>
            <person name="Benny G.L."/>
            <person name="Smith M.E."/>
            <person name="James T.Y."/>
            <person name="Grigoriev I.V."/>
        </authorList>
    </citation>
    <scope>NUCLEOTIDE SEQUENCE [LARGE SCALE GENOMIC DNA]</scope>
</reference>
<comment type="similarity">
    <text evidence="1">Belongs to the E(R) family.</text>
</comment>
<organism evidence="3 4">
    <name type="scientific">Piptocephalis cylindrospora</name>
    <dbReference type="NCBI Taxonomy" id="1907219"/>
    <lineage>
        <taxon>Eukaryota</taxon>
        <taxon>Fungi</taxon>
        <taxon>Fungi incertae sedis</taxon>
        <taxon>Zoopagomycota</taxon>
        <taxon>Zoopagomycotina</taxon>
        <taxon>Zoopagomycetes</taxon>
        <taxon>Zoopagales</taxon>
        <taxon>Piptocephalidaceae</taxon>
        <taxon>Piptocephalis</taxon>
    </lineage>
</organism>
<name>A0A4P9Y4R1_9FUNG</name>
<evidence type="ECO:0000313" key="4">
    <source>
        <dbReference type="Proteomes" id="UP000267251"/>
    </source>
</evidence>
<protein>
    <submittedName>
        <fullName evidence="3">Enhancer of rudimentary-domain-containing protein</fullName>
    </submittedName>
</protein>
<feature type="compositionally biased region" description="Pro residues" evidence="2">
    <location>
        <begin position="135"/>
        <end position="144"/>
    </location>
</feature>
<dbReference type="InterPro" id="IPR035912">
    <property type="entry name" value="EHR_sf"/>
</dbReference>
<feature type="region of interest" description="Disordered" evidence="2">
    <location>
        <begin position="63"/>
        <end position="88"/>
    </location>
</feature>
<feature type="region of interest" description="Disordered" evidence="2">
    <location>
        <begin position="101"/>
        <end position="160"/>
    </location>
</feature>
<dbReference type="PANTHER" id="PTHR12373:SF0">
    <property type="entry name" value="ENHANCER OF RUDIMENTARY HOMOLOG"/>
    <property type="match status" value="1"/>
</dbReference>
<dbReference type="SUPFAM" id="SSF143875">
    <property type="entry name" value="ERH-like"/>
    <property type="match status" value="1"/>
</dbReference>
<sequence>MEDSAINKAHSFVALAEELEEKSAWIRAAEAHSLAAAQFQAATRDTQVEDIQRTLCMMRDDHTRRARQLRQSHPSSPTTSRAIPPFVPTSPMILAPRPHRRPLESQGKGAFPGLPSAFRGSGKLGLPIPARPTSNPSPRPPPWRRPTTGIHPPSSKRSPLGHARILEEDGLFRSSSALLDTGEERSTLSIPMDRPVLSEGDEYVFEHPGLSDNDDERMHPAEEEEGEREVEEDTILSSPRPCRSPSPSESFFLVKEDYTDLGYPSKTSSPGLHEGGGGGYGDRLIQRTTHTLLLVQVATGPESRSWSEHDSVTHAIQEIIEAFQTQLKRQNPRARNISYDLDDLFGFIDSHQELCALVYEPTQKAYAPKDRAWLKERASHYLMKQARTSAGGAR</sequence>
<dbReference type="PANTHER" id="PTHR12373">
    <property type="entry name" value="ENHANCER OF RUDIMENTARY ERH"/>
    <property type="match status" value="1"/>
</dbReference>
<accession>A0A4P9Y4R1</accession>
<dbReference type="Gene3D" id="3.30.2260.10">
    <property type="entry name" value="Enhancer of rudimentary"/>
    <property type="match status" value="1"/>
</dbReference>
<feature type="compositionally biased region" description="Low complexity" evidence="2">
    <location>
        <begin position="237"/>
        <end position="248"/>
    </location>
</feature>
<evidence type="ECO:0000313" key="3">
    <source>
        <dbReference type="EMBL" id="RKP13968.1"/>
    </source>
</evidence>
<feature type="compositionally biased region" description="Acidic residues" evidence="2">
    <location>
        <begin position="222"/>
        <end position="234"/>
    </location>
</feature>
<dbReference type="Pfam" id="PF01133">
    <property type="entry name" value="ER"/>
    <property type="match status" value="1"/>
</dbReference>
<proteinExistence type="inferred from homology"/>
<gene>
    <name evidence="3" type="ORF">BJ684DRAFT_19581</name>
</gene>
<dbReference type="Gene3D" id="1.20.58.80">
    <property type="entry name" value="Phosphotransferase system, lactose/cellobiose-type IIA subunit"/>
    <property type="match status" value="1"/>
</dbReference>
<dbReference type="AlphaFoldDB" id="A0A4P9Y4R1"/>
<evidence type="ECO:0000256" key="2">
    <source>
        <dbReference type="SAM" id="MobiDB-lite"/>
    </source>
</evidence>
<evidence type="ECO:0000256" key="1">
    <source>
        <dbReference type="ARBA" id="ARBA00007491"/>
    </source>
</evidence>
<dbReference type="SUPFAM" id="SSF140361">
    <property type="entry name" value="MIT domain-like"/>
    <property type="match status" value="1"/>
</dbReference>
<dbReference type="InterPro" id="IPR000781">
    <property type="entry name" value="ERH"/>
</dbReference>
<dbReference type="Proteomes" id="UP000267251">
    <property type="component" value="Unassembled WGS sequence"/>
</dbReference>
<feature type="compositionally biased region" description="Polar residues" evidence="2">
    <location>
        <begin position="71"/>
        <end position="81"/>
    </location>
</feature>
<keyword evidence="4" id="KW-1185">Reference proteome</keyword>